<evidence type="ECO:0000313" key="2">
    <source>
        <dbReference type="Proteomes" id="UP000011115"/>
    </source>
</evidence>
<name>M1AEL3_SOLTU</name>
<sequence length="55" mass="6025">MTSSVAGSSTNMYVFSKNGDVDAFLTYSNKFLSHSSSNSPIQKTTFNLDEKGLLR</sequence>
<evidence type="ECO:0000313" key="1">
    <source>
        <dbReference type="EnsemblPlants" id="PGSC0003DMT400021088"/>
    </source>
</evidence>
<accession>M1AEL3</accession>
<dbReference type="PaxDb" id="4113-PGSC0003DMT400021088"/>
<dbReference type="Gramene" id="PGSC0003DMT400021088">
    <property type="protein sequence ID" value="PGSC0003DMT400021088"/>
    <property type="gene ID" value="PGSC0003DMG402008167"/>
</dbReference>
<keyword evidence="2" id="KW-1185">Reference proteome</keyword>
<reference evidence="1" key="2">
    <citation type="submission" date="2015-06" db="UniProtKB">
        <authorList>
            <consortium name="EnsemblPlants"/>
        </authorList>
    </citation>
    <scope>IDENTIFICATION</scope>
    <source>
        <strain evidence="1">DM1-3 516 R44</strain>
    </source>
</reference>
<reference evidence="2" key="1">
    <citation type="journal article" date="2011" name="Nature">
        <title>Genome sequence and analysis of the tuber crop potato.</title>
        <authorList>
            <consortium name="The Potato Genome Sequencing Consortium"/>
        </authorList>
    </citation>
    <scope>NUCLEOTIDE SEQUENCE [LARGE SCALE GENOMIC DNA]</scope>
    <source>
        <strain evidence="2">cv. DM1-3 516 R44</strain>
    </source>
</reference>
<protein>
    <submittedName>
        <fullName evidence="1">AT-HSFB3 (Arabidopsis thaliana heat shock transcription factor B3)</fullName>
    </submittedName>
</protein>
<dbReference type="AlphaFoldDB" id="M1AEL3"/>
<dbReference type="HOGENOM" id="CLU_3036133_0_0_1"/>
<dbReference type="Proteomes" id="UP000011115">
    <property type="component" value="Unassembled WGS sequence"/>
</dbReference>
<organism evidence="1 2">
    <name type="scientific">Solanum tuberosum</name>
    <name type="common">Potato</name>
    <dbReference type="NCBI Taxonomy" id="4113"/>
    <lineage>
        <taxon>Eukaryota</taxon>
        <taxon>Viridiplantae</taxon>
        <taxon>Streptophyta</taxon>
        <taxon>Embryophyta</taxon>
        <taxon>Tracheophyta</taxon>
        <taxon>Spermatophyta</taxon>
        <taxon>Magnoliopsida</taxon>
        <taxon>eudicotyledons</taxon>
        <taxon>Gunneridae</taxon>
        <taxon>Pentapetalae</taxon>
        <taxon>asterids</taxon>
        <taxon>lamiids</taxon>
        <taxon>Solanales</taxon>
        <taxon>Solanaceae</taxon>
        <taxon>Solanoideae</taxon>
        <taxon>Solaneae</taxon>
        <taxon>Solanum</taxon>
    </lineage>
</organism>
<proteinExistence type="predicted"/>
<dbReference type="InParanoid" id="M1AEL3"/>
<dbReference type="EnsemblPlants" id="PGSC0003DMT400021088">
    <property type="protein sequence ID" value="PGSC0003DMT400021088"/>
    <property type="gene ID" value="PGSC0003DMG402008167"/>
</dbReference>